<dbReference type="SUPFAM" id="SSF50118">
    <property type="entry name" value="Cell growth inhibitor/plasmid maintenance toxic component"/>
    <property type="match status" value="1"/>
</dbReference>
<dbReference type="GO" id="GO:0004521">
    <property type="term" value="F:RNA endonuclease activity"/>
    <property type="evidence" value="ECO:0007669"/>
    <property type="project" value="TreeGrafter"/>
</dbReference>
<dbReference type="InterPro" id="IPR003477">
    <property type="entry name" value="PemK-like"/>
</dbReference>
<evidence type="ECO:0000313" key="1">
    <source>
        <dbReference type="EMBL" id="OIR03562.1"/>
    </source>
</evidence>
<dbReference type="PANTHER" id="PTHR33988:SF3">
    <property type="entry name" value="ENDORIBONUCLEASE TOXIN CHPB-RELATED"/>
    <property type="match status" value="1"/>
</dbReference>
<proteinExistence type="predicted"/>
<dbReference type="GO" id="GO:0003677">
    <property type="term" value="F:DNA binding"/>
    <property type="evidence" value="ECO:0007669"/>
    <property type="project" value="InterPro"/>
</dbReference>
<comment type="caution">
    <text evidence="1">The sequence shown here is derived from an EMBL/GenBank/DDBJ whole genome shotgun (WGS) entry which is preliminary data.</text>
</comment>
<dbReference type="EMBL" id="MLJW01000065">
    <property type="protein sequence ID" value="OIR03562.1"/>
    <property type="molecule type" value="Genomic_DNA"/>
</dbReference>
<dbReference type="GO" id="GO:0016075">
    <property type="term" value="P:rRNA catabolic process"/>
    <property type="evidence" value="ECO:0007669"/>
    <property type="project" value="TreeGrafter"/>
</dbReference>
<protein>
    <submittedName>
        <fullName evidence="1">mRNA interferase PemK</fullName>
        <ecNumber evidence="1">3.1.-.-</ecNumber>
    </submittedName>
</protein>
<keyword evidence="1" id="KW-0378">Hydrolase</keyword>
<dbReference type="Gene3D" id="2.30.30.110">
    <property type="match status" value="1"/>
</dbReference>
<dbReference type="InterPro" id="IPR011067">
    <property type="entry name" value="Plasmid_toxin/cell-grow_inhib"/>
</dbReference>
<gene>
    <name evidence="1" type="primary">pemK</name>
    <name evidence="1" type="ORF">GALL_144210</name>
</gene>
<dbReference type="EC" id="3.1.-.-" evidence="1"/>
<dbReference type="Pfam" id="PF02452">
    <property type="entry name" value="PemK_toxin"/>
    <property type="match status" value="1"/>
</dbReference>
<name>A0A1J5S613_9ZZZZ</name>
<accession>A0A1J5S613</accession>
<dbReference type="PANTHER" id="PTHR33988">
    <property type="entry name" value="ENDORIBONUCLEASE MAZF-RELATED"/>
    <property type="match status" value="1"/>
</dbReference>
<dbReference type="GO" id="GO:0016787">
    <property type="term" value="F:hydrolase activity"/>
    <property type="evidence" value="ECO:0007669"/>
    <property type="project" value="UniProtKB-KW"/>
</dbReference>
<sequence length="115" mass="12378">MAYTPDRGDIVHLQFDPASGQEMKGPHFGLVVSAKLFNSRGLAMICPISQGGAVAARSYGTVVTLMGSGTDTQGAVHCHQLKSLDWRGRKAKFKEAVPTMIMDDVAARIEAILFE</sequence>
<dbReference type="AlphaFoldDB" id="A0A1J5S613"/>
<reference evidence="1" key="1">
    <citation type="submission" date="2016-10" db="EMBL/GenBank/DDBJ databases">
        <title>Sequence of Gallionella enrichment culture.</title>
        <authorList>
            <person name="Poehlein A."/>
            <person name="Muehling M."/>
            <person name="Daniel R."/>
        </authorList>
    </citation>
    <scope>NUCLEOTIDE SEQUENCE</scope>
</reference>
<dbReference type="GO" id="GO:0006402">
    <property type="term" value="P:mRNA catabolic process"/>
    <property type="evidence" value="ECO:0007669"/>
    <property type="project" value="TreeGrafter"/>
</dbReference>
<organism evidence="1">
    <name type="scientific">mine drainage metagenome</name>
    <dbReference type="NCBI Taxonomy" id="410659"/>
    <lineage>
        <taxon>unclassified sequences</taxon>
        <taxon>metagenomes</taxon>
        <taxon>ecological metagenomes</taxon>
    </lineage>
</organism>